<dbReference type="Gene3D" id="2.60.40.10">
    <property type="entry name" value="Immunoglobulins"/>
    <property type="match status" value="1"/>
</dbReference>
<dbReference type="PANTHER" id="PTHR48098">
    <property type="entry name" value="ENTEROCHELIN ESTERASE-RELATED"/>
    <property type="match status" value="1"/>
</dbReference>
<proteinExistence type="predicted"/>
<dbReference type="RefSeq" id="WP_207155020.1">
    <property type="nucleotide sequence ID" value="NZ_AP024484.1"/>
</dbReference>
<evidence type="ECO:0000313" key="2">
    <source>
        <dbReference type="EMBL" id="BCS84830.1"/>
    </source>
</evidence>
<dbReference type="Gene3D" id="3.40.50.1820">
    <property type="entry name" value="alpha/beta hydrolase"/>
    <property type="match status" value="1"/>
</dbReference>
<dbReference type="InterPro" id="IPR050583">
    <property type="entry name" value="Mycobacterial_A85_antigen"/>
</dbReference>
<dbReference type="InterPro" id="IPR014756">
    <property type="entry name" value="Ig_E-set"/>
</dbReference>
<protein>
    <submittedName>
        <fullName evidence="2">E_set_Esterase_N domain-containing protein</fullName>
    </submittedName>
</protein>
<dbReference type="EMBL" id="AP024484">
    <property type="protein sequence ID" value="BCS84830.1"/>
    <property type="molecule type" value="Genomic_DNA"/>
</dbReference>
<evidence type="ECO:0000313" key="3">
    <source>
        <dbReference type="Proteomes" id="UP001319045"/>
    </source>
</evidence>
<feature type="signal peptide" evidence="1">
    <location>
        <begin position="1"/>
        <end position="19"/>
    </location>
</feature>
<dbReference type="Pfam" id="PF00756">
    <property type="entry name" value="Esterase"/>
    <property type="match status" value="1"/>
</dbReference>
<evidence type="ECO:0000256" key="1">
    <source>
        <dbReference type="SAM" id="SignalP"/>
    </source>
</evidence>
<sequence length="368" mass="41227">MKRQLFLSMLAMVSVATFAQTPATTNINKSGFPKIMPDNSIEFSIKAPEAQKVQLDLGRKYDMTKSASGVWTVTTEPQGSGIHYYSLIVDGLSVADPSSESFFGCSRMMSCVEVPYAKEDTRFQVRDVAHGNVSTVRYFSKVTNSWRVMYVYTPAGYDKNMDKKYPVLYIMHGGGEDARGWVQQGRGDIILDNLIADGKAKPMLMVSFDANVGGFDNVGKEILDNVIPSVEKDFRVDASADSRAISGLSMGGMFTLYVGVPNTDKFHYLGVFSSGWFAKSSPFMNADKERDANYAYIDNNVSLLNNNLKQFFITIGGKPDIAYENCQIMMQHLKQKGVKFDYYDSKDGGHTWPVWREDLYLFAQKLFK</sequence>
<gene>
    <name evidence="2" type="ORF">prwr041_07230</name>
</gene>
<name>A0ABM7NWD3_9BACT</name>
<dbReference type="SUPFAM" id="SSF81296">
    <property type="entry name" value="E set domains"/>
    <property type="match status" value="1"/>
</dbReference>
<dbReference type="PANTHER" id="PTHR48098:SF1">
    <property type="entry name" value="DIACYLGLYCEROL ACYLTRANSFERASE_MYCOLYLTRANSFERASE AG85A"/>
    <property type="match status" value="1"/>
</dbReference>
<keyword evidence="3" id="KW-1185">Reference proteome</keyword>
<dbReference type="SUPFAM" id="SSF53474">
    <property type="entry name" value="alpha/beta-Hydrolases"/>
    <property type="match status" value="1"/>
</dbReference>
<dbReference type="Proteomes" id="UP001319045">
    <property type="component" value="Chromosome"/>
</dbReference>
<organism evidence="2 3">
    <name type="scientific">Prevotella herbatica</name>
    <dbReference type="NCBI Taxonomy" id="2801997"/>
    <lineage>
        <taxon>Bacteria</taxon>
        <taxon>Pseudomonadati</taxon>
        <taxon>Bacteroidota</taxon>
        <taxon>Bacteroidia</taxon>
        <taxon>Bacteroidales</taxon>
        <taxon>Prevotellaceae</taxon>
        <taxon>Prevotella</taxon>
    </lineage>
</organism>
<dbReference type="InterPro" id="IPR000801">
    <property type="entry name" value="Esterase-like"/>
</dbReference>
<accession>A0ABM7NWD3</accession>
<dbReference type="InterPro" id="IPR029058">
    <property type="entry name" value="AB_hydrolase_fold"/>
</dbReference>
<reference evidence="2 3" key="1">
    <citation type="journal article" date="2022" name="Int. J. Syst. Evol. Microbiol.">
        <title>Prevotella herbatica sp. nov., a plant polysaccharide-decomposing anaerobic bacterium isolated from a methanogenic reactor.</title>
        <authorList>
            <person name="Uek A."/>
            <person name="Tonouchi A."/>
            <person name="Kaku N."/>
            <person name="Ueki K."/>
        </authorList>
    </citation>
    <scope>NUCLEOTIDE SEQUENCE [LARGE SCALE GENOMIC DNA]</scope>
    <source>
        <strain evidence="2 3">WR041</strain>
    </source>
</reference>
<feature type="chain" id="PRO_5046219666" evidence="1">
    <location>
        <begin position="20"/>
        <end position="368"/>
    </location>
</feature>
<dbReference type="InterPro" id="IPR013783">
    <property type="entry name" value="Ig-like_fold"/>
</dbReference>
<dbReference type="CDD" id="cd02858">
    <property type="entry name" value="E_set_Esterase_N"/>
    <property type="match status" value="1"/>
</dbReference>
<keyword evidence="1" id="KW-0732">Signal</keyword>